<organism evidence="7 8">
    <name type="scientific">Viridothelium virens</name>
    <name type="common">Speckled blister lichen</name>
    <name type="synonym">Trypethelium virens</name>
    <dbReference type="NCBI Taxonomy" id="1048519"/>
    <lineage>
        <taxon>Eukaryota</taxon>
        <taxon>Fungi</taxon>
        <taxon>Dikarya</taxon>
        <taxon>Ascomycota</taxon>
        <taxon>Pezizomycotina</taxon>
        <taxon>Dothideomycetes</taxon>
        <taxon>Dothideomycetes incertae sedis</taxon>
        <taxon>Trypetheliales</taxon>
        <taxon>Trypetheliaceae</taxon>
        <taxon>Viridothelium</taxon>
    </lineage>
</organism>
<feature type="region of interest" description="Disordered" evidence="5">
    <location>
        <begin position="111"/>
        <end position="164"/>
    </location>
</feature>
<feature type="compositionally biased region" description="Polar residues" evidence="5">
    <location>
        <begin position="124"/>
        <end position="134"/>
    </location>
</feature>
<feature type="compositionally biased region" description="Polar residues" evidence="5">
    <location>
        <begin position="243"/>
        <end position="267"/>
    </location>
</feature>
<dbReference type="SUPFAM" id="SSF54236">
    <property type="entry name" value="Ubiquitin-like"/>
    <property type="match status" value="1"/>
</dbReference>
<dbReference type="PROSITE" id="PS50053">
    <property type="entry name" value="UBIQUITIN_2"/>
    <property type="match status" value="1"/>
</dbReference>
<feature type="region of interest" description="Disordered" evidence="5">
    <location>
        <begin position="563"/>
        <end position="648"/>
    </location>
</feature>
<evidence type="ECO:0000256" key="1">
    <source>
        <dbReference type="ARBA" id="ARBA00004370"/>
    </source>
</evidence>
<feature type="region of interest" description="Disordered" evidence="5">
    <location>
        <begin position="196"/>
        <end position="297"/>
    </location>
</feature>
<protein>
    <recommendedName>
        <fullName evidence="6">Ubiquitin-like domain-containing protein</fullName>
    </recommendedName>
</protein>
<dbReference type="GO" id="GO:0016020">
    <property type="term" value="C:membrane"/>
    <property type="evidence" value="ECO:0007669"/>
    <property type="project" value="UniProtKB-SubCell"/>
</dbReference>
<accession>A0A6A6GVQ7</accession>
<feature type="domain" description="Ubiquitin-like" evidence="6">
    <location>
        <begin position="24"/>
        <end position="87"/>
    </location>
</feature>
<dbReference type="InterPro" id="IPR000626">
    <property type="entry name" value="Ubiquitin-like_dom"/>
</dbReference>
<feature type="region of interest" description="Disordered" evidence="5">
    <location>
        <begin position="1"/>
        <end position="20"/>
    </location>
</feature>
<dbReference type="EMBL" id="ML991864">
    <property type="protein sequence ID" value="KAF2229403.1"/>
    <property type="molecule type" value="Genomic_DNA"/>
</dbReference>
<proteinExistence type="predicted"/>
<comment type="subcellular location">
    <subcellularLocation>
        <location evidence="1">Membrane</location>
    </subcellularLocation>
</comment>
<dbReference type="InterPro" id="IPR029071">
    <property type="entry name" value="Ubiquitin-like_domsf"/>
</dbReference>
<keyword evidence="8" id="KW-1185">Reference proteome</keyword>
<evidence type="ECO:0000256" key="3">
    <source>
        <dbReference type="ARBA" id="ARBA00022989"/>
    </source>
</evidence>
<evidence type="ECO:0000313" key="7">
    <source>
        <dbReference type="EMBL" id="KAF2229403.1"/>
    </source>
</evidence>
<dbReference type="AlphaFoldDB" id="A0A6A6GVQ7"/>
<gene>
    <name evidence="7" type="ORF">EV356DRAFT_510913</name>
</gene>
<dbReference type="OrthoDB" id="21589at2759"/>
<feature type="compositionally biased region" description="Polar residues" evidence="5">
    <location>
        <begin position="494"/>
        <end position="507"/>
    </location>
</feature>
<sequence>MASAYPEAEASSSSPGNRVTSGLIDLKILSPSAEIRDGLSFTSLPPSTTVGQLKERIRGTLPSRPGNDRQRLIYRGRVMADETQTMSYIFGEEAIKQQKEHTLHLVIPDTTTQPGNTPPPNNPHRQAQPTTNPFQGFPRPNQPPNTAPLANPFRTMTGQRPASVPPMQGIHPHNTQVPNVPTIPALQQHMVNMHAMQQQLHQAHQRAMGAHGHQNSSQGPPTDQVQANHPGQTDGQGQRVGEGQNTNQSQLNSHPGQGPNNTQSGSAPSGPAQFPGTHGGPNNFTRSGVGPRGESWTVTFNTTTTIPQAAHMPAQVPHTHGPMPAQMPFTTHFPLPFGQVPGQTPGQMPGQMPGQLPGQNLQFGPLPPIGLPHLPTMNAVQVPQAHVLDAQMTDLERFVQEQQRRVDDFTSNPTDPTASEESARIRNDLQDAMTQLQSLRAQASNIPNQPNHIANRDPGSLQFQGNNQRTTMQNSGETGTNQHIGRQNGAILHNSPNAHNHSVNADTSAPAPRVYLLSSPTGPEALLLSPSGTYTSSGASHQFLPLQQNDPYQQRLRGFLPNMLHLPMGTTHPQFRNAFHSQDNRNNSPSQGANSPRAGGGHLNNQQQPARARQNPNLDQNHQGGGGQVQQQPQQAPQVPLFPNQQPRNVVAPGQVAQDAAQEQLNLGAIAGHVWFLIRITGFLWLLFGGTNAGFVRPFMLGVVAFLAYAAQQQGPIRRFGERIREHVEGLLRPQEEAGQRRRGEGEGEAPANAGVQGQPAAPNSPTTTVHQAPRTQSETRRAWARAQLLGVERALALFLASLWPGVGERHVQARERERRQREEEEARQRREQEERERLRIEEDEARAKAEEESRRESPDTAETVGLRSPPPPGQEEGLRERRQAMTEDAQEAHIPNGSAETKHKGKEPVRGEELAEGIGSGVDPKGSYLPGEGHQS</sequence>
<evidence type="ECO:0000256" key="4">
    <source>
        <dbReference type="ARBA" id="ARBA00023136"/>
    </source>
</evidence>
<dbReference type="PANTHER" id="PTHR12943:SF27">
    <property type="entry name" value="HOMOCYSTEINE-INDUCED ENDOPLASMIC RETICULUM PROTEIN, ISOFORM A"/>
    <property type="match status" value="1"/>
</dbReference>
<keyword evidence="3" id="KW-1133">Transmembrane helix</keyword>
<name>A0A6A6GVQ7_VIRVR</name>
<feature type="compositionally biased region" description="Low complexity" evidence="5">
    <location>
        <begin position="629"/>
        <end position="639"/>
    </location>
</feature>
<dbReference type="PANTHER" id="PTHR12943">
    <property type="entry name" value="HOMOCYSTEINE-RESPONSIVE ENDOPLASMIC RETICULUM-RESIDENT UNIQUITIN-LIKE DOMAIN HERPUD PROTEIN FAMILY MEMBER"/>
    <property type="match status" value="1"/>
</dbReference>
<feature type="compositionally biased region" description="Basic and acidic residues" evidence="5">
    <location>
        <begin position="877"/>
        <end position="886"/>
    </location>
</feature>
<dbReference type="Gene3D" id="3.10.20.90">
    <property type="entry name" value="Phosphatidylinositol 3-kinase Catalytic Subunit, Chain A, domain 1"/>
    <property type="match status" value="1"/>
</dbReference>
<feature type="compositionally biased region" description="Basic and acidic residues" evidence="5">
    <location>
        <begin position="731"/>
        <end position="746"/>
    </location>
</feature>
<feature type="compositionally biased region" description="Basic and acidic residues" evidence="5">
    <location>
        <begin position="901"/>
        <end position="914"/>
    </location>
</feature>
<feature type="compositionally biased region" description="Polar residues" evidence="5">
    <location>
        <begin position="571"/>
        <end position="594"/>
    </location>
</feature>
<feature type="region of interest" description="Disordered" evidence="5">
    <location>
        <begin position="444"/>
        <end position="507"/>
    </location>
</feature>
<feature type="compositionally biased region" description="Polar residues" evidence="5">
    <location>
        <begin position="409"/>
        <end position="420"/>
    </location>
</feature>
<feature type="region of interest" description="Disordered" evidence="5">
    <location>
        <begin position="809"/>
        <end position="937"/>
    </location>
</feature>
<feature type="compositionally biased region" description="Low complexity" evidence="5">
    <location>
        <begin position="1"/>
        <end position="15"/>
    </location>
</feature>
<reference evidence="7" key="1">
    <citation type="journal article" date="2020" name="Stud. Mycol.">
        <title>101 Dothideomycetes genomes: a test case for predicting lifestyles and emergence of pathogens.</title>
        <authorList>
            <person name="Haridas S."/>
            <person name="Albert R."/>
            <person name="Binder M."/>
            <person name="Bloem J."/>
            <person name="Labutti K."/>
            <person name="Salamov A."/>
            <person name="Andreopoulos B."/>
            <person name="Baker S."/>
            <person name="Barry K."/>
            <person name="Bills G."/>
            <person name="Bluhm B."/>
            <person name="Cannon C."/>
            <person name="Castanera R."/>
            <person name="Culley D."/>
            <person name="Daum C."/>
            <person name="Ezra D."/>
            <person name="Gonzalez J."/>
            <person name="Henrissat B."/>
            <person name="Kuo A."/>
            <person name="Liang C."/>
            <person name="Lipzen A."/>
            <person name="Lutzoni F."/>
            <person name="Magnuson J."/>
            <person name="Mondo S."/>
            <person name="Nolan M."/>
            <person name="Ohm R."/>
            <person name="Pangilinan J."/>
            <person name="Park H.-J."/>
            <person name="Ramirez L."/>
            <person name="Alfaro M."/>
            <person name="Sun H."/>
            <person name="Tritt A."/>
            <person name="Yoshinaga Y."/>
            <person name="Zwiers L.-H."/>
            <person name="Turgeon B."/>
            <person name="Goodwin S."/>
            <person name="Spatafora J."/>
            <person name="Crous P."/>
            <person name="Grigoriev I."/>
        </authorList>
    </citation>
    <scope>NUCLEOTIDE SEQUENCE</scope>
    <source>
        <strain evidence="7">Tuck. ex Michener</strain>
    </source>
</reference>
<evidence type="ECO:0000259" key="6">
    <source>
        <dbReference type="PROSITE" id="PS50053"/>
    </source>
</evidence>
<evidence type="ECO:0000256" key="5">
    <source>
        <dbReference type="SAM" id="MobiDB-lite"/>
    </source>
</evidence>
<feature type="compositionally biased region" description="Polar residues" evidence="5">
    <location>
        <begin position="461"/>
        <end position="485"/>
    </location>
</feature>
<evidence type="ECO:0000256" key="2">
    <source>
        <dbReference type="ARBA" id="ARBA00022692"/>
    </source>
</evidence>
<feature type="compositionally biased region" description="Low complexity" evidence="5">
    <location>
        <begin position="604"/>
        <end position="617"/>
    </location>
</feature>
<evidence type="ECO:0000313" key="8">
    <source>
        <dbReference type="Proteomes" id="UP000800092"/>
    </source>
</evidence>
<feature type="region of interest" description="Disordered" evidence="5">
    <location>
        <begin position="403"/>
        <end position="422"/>
    </location>
</feature>
<feature type="compositionally biased region" description="Polar residues" evidence="5">
    <location>
        <begin position="762"/>
        <end position="777"/>
    </location>
</feature>
<dbReference type="GO" id="GO:0030968">
    <property type="term" value="P:endoplasmic reticulum unfolded protein response"/>
    <property type="evidence" value="ECO:0007669"/>
    <property type="project" value="TreeGrafter"/>
</dbReference>
<feature type="compositionally biased region" description="Polar residues" evidence="5">
    <location>
        <begin position="213"/>
        <end position="236"/>
    </location>
</feature>
<keyword evidence="2" id="KW-0812">Transmembrane</keyword>
<feature type="compositionally biased region" description="Low complexity" evidence="5">
    <location>
        <begin position="196"/>
        <end position="208"/>
    </location>
</feature>
<feature type="compositionally biased region" description="Basic and acidic residues" evidence="5">
    <location>
        <begin position="809"/>
        <end position="859"/>
    </location>
</feature>
<keyword evidence="4" id="KW-0472">Membrane</keyword>
<dbReference type="Proteomes" id="UP000800092">
    <property type="component" value="Unassembled WGS sequence"/>
</dbReference>
<feature type="region of interest" description="Disordered" evidence="5">
    <location>
        <begin position="731"/>
        <end position="781"/>
    </location>
</feature>
<dbReference type="InterPro" id="IPR039751">
    <property type="entry name" value="HERPUD1/2"/>
</dbReference>